<protein>
    <submittedName>
        <fullName evidence="2">Uncharacterized protein</fullName>
    </submittedName>
</protein>
<feature type="compositionally biased region" description="Gly residues" evidence="1">
    <location>
        <begin position="139"/>
        <end position="153"/>
    </location>
</feature>
<evidence type="ECO:0000313" key="2">
    <source>
        <dbReference type="EMBL" id="KKL72754.1"/>
    </source>
</evidence>
<feature type="region of interest" description="Disordered" evidence="1">
    <location>
        <begin position="139"/>
        <end position="165"/>
    </location>
</feature>
<gene>
    <name evidence="2" type="ORF">LCGC14_2081780</name>
</gene>
<sequence length="199" mass="21990">MPKRVIHGEGIWRSDKLARVEPPWVRAEYANLIPLALANGVFESNPRRIWSEVYSYNRNDISVQDVETVILPALVKVGLLFCWKGEAGKGWGYWIGIEKPGRLPGKSRRGRNEAVGPKPPIEQLRKFMESIGIQKLLGSGSGSGTGSGTGTGKGDAQAPAPSPSAYKGIHLKISQRQDKILAEAFPWVDRQQEYHKMDS</sequence>
<accession>A0A0F9EFQ0</accession>
<comment type="caution">
    <text evidence="2">The sequence shown here is derived from an EMBL/GenBank/DDBJ whole genome shotgun (WGS) entry which is preliminary data.</text>
</comment>
<proteinExistence type="predicted"/>
<evidence type="ECO:0000256" key="1">
    <source>
        <dbReference type="SAM" id="MobiDB-lite"/>
    </source>
</evidence>
<dbReference type="AlphaFoldDB" id="A0A0F9EFQ0"/>
<reference evidence="2" key="1">
    <citation type="journal article" date="2015" name="Nature">
        <title>Complex archaea that bridge the gap between prokaryotes and eukaryotes.</title>
        <authorList>
            <person name="Spang A."/>
            <person name="Saw J.H."/>
            <person name="Jorgensen S.L."/>
            <person name="Zaremba-Niedzwiedzka K."/>
            <person name="Martijn J."/>
            <person name="Lind A.E."/>
            <person name="van Eijk R."/>
            <person name="Schleper C."/>
            <person name="Guy L."/>
            <person name="Ettema T.J."/>
        </authorList>
    </citation>
    <scope>NUCLEOTIDE SEQUENCE</scope>
</reference>
<feature type="non-terminal residue" evidence="2">
    <location>
        <position position="199"/>
    </location>
</feature>
<organism evidence="2">
    <name type="scientific">marine sediment metagenome</name>
    <dbReference type="NCBI Taxonomy" id="412755"/>
    <lineage>
        <taxon>unclassified sequences</taxon>
        <taxon>metagenomes</taxon>
        <taxon>ecological metagenomes</taxon>
    </lineage>
</organism>
<dbReference type="EMBL" id="LAZR01025174">
    <property type="protein sequence ID" value="KKL72754.1"/>
    <property type="molecule type" value="Genomic_DNA"/>
</dbReference>
<name>A0A0F9EFQ0_9ZZZZ</name>